<dbReference type="InterPro" id="IPR052192">
    <property type="entry name" value="Insect_Ionotropic_Sensory_Rcpt"/>
</dbReference>
<evidence type="ECO:0000256" key="2">
    <source>
        <dbReference type="ARBA" id="ARBA00022475"/>
    </source>
</evidence>
<evidence type="ECO:0000256" key="3">
    <source>
        <dbReference type="ARBA" id="ARBA00022692"/>
    </source>
</evidence>
<evidence type="ECO:0000256" key="8">
    <source>
        <dbReference type="SAM" id="Phobius"/>
    </source>
</evidence>
<name>A0A1I8NM87_STOCA</name>
<feature type="chain" id="PRO_5009325170" description="Ionotropic glutamate receptor C-terminal domain-containing protein" evidence="9">
    <location>
        <begin position="22"/>
        <end position="600"/>
    </location>
</feature>
<dbReference type="OrthoDB" id="7951606at2759"/>
<sequence>MQSCHITVVFLLSSYLALSSAEDRVGLETIKENNGKNIYLDILSEMDKQQFFNSMLFLYRGCINDSRIEQLFTYPKPKVIGSCIQDFNYHRVFNGELLTVFIADGILDYQLLQTTAGILDYHRQTRIMAVALNIQHQEDLKQEFLQLCENYKMTKVLLMFLQDNEVDALQYYALKPYPQYHWLEQSLANSQETLWYPHHWLNMHNVSLITYTSQDPPGAILYYNGQGQLKTNGYVARLIQLFAEKFNASLQMYEPLRLDKIVNHFELNELTIAGKLDIPMAMRSALIDGEMIRTSAYYELSYPLLIVPCATPLSMHEVFGLLLNWYFFACVLLSSLLLSFAHSLIDYYLDSLLYHLNFVINDRVLPGVLGQSFAPRDSSWRSLKIVYLLVSFVGLNVSTQFSANINTLFTTLPYHDPINSYEDLRHSTAKIILPEVTAKTMIPILPLFGKSLTVVENGTLVYEHIRQFNNSYGYIISSSTWNHFDQRQQFYSQKKFCIVRGVQFIAFMLYCIALPPHSPLKEPLDHFLYRINELGFRQAWQSSTFNDMVKLKNITLIDENPPEDKRVLRVEDYFWIWLIVAIGCSLSGSVFLVELCMAKF</sequence>
<keyword evidence="9" id="KW-0732">Signal</keyword>
<keyword evidence="2" id="KW-1003">Cell membrane</keyword>
<organism evidence="10 11">
    <name type="scientific">Stomoxys calcitrans</name>
    <name type="common">Stable fly</name>
    <name type="synonym">Conops calcitrans</name>
    <dbReference type="NCBI Taxonomy" id="35570"/>
    <lineage>
        <taxon>Eukaryota</taxon>
        <taxon>Metazoa</taxon>
        <taxon>Ecdysozoa</taxon>
        <taxon>Arthropoda</taxon>
        <taxon>Hexapoda</taxon>
        <taxon>Insecta</taxon>
        <taxon>Pterygota</taxon>
        <taxon>Neoptera</taxon>
        <taxon>Endopterygota</taxon>
        <taxon>Diptera</taxon>
        <taxon>Brachycera</taxon>
        <taxon>Muscomorpha</taxon>
        <taxon>Muscoidea</taxon>
        <taxon>Muscidae</taxon>
        <taxon>Stomoxys</taxon>
    </lineage>
</organism>
<evidence type="ECO:0000256" key="6">
    <source>
        <dbReference type="ARBA" id="ARBA00023170"/>
    </source>
</evidence>
<dbReference type="PANTHER" id="PTHR42643">
    <property type="entry name" value="IONOTROPIC RECEPTOR 20A-RELATED"/>
    <property type="match status" value="1"/>
</dbReference>
<keyword evidence="5 8" id="KW-0472">Membrane</keyword>
<keyword evidence="11" id="KW-1185">Reference proteome</keyword>
<keyword evidence="4 8" id="KW-1133">Transmembrane helix</keyword>
<dbReference type="GO" id="GO:0005886">
    <property type="term" value="C:plasma membrane"/>
    <property type="evidence" value="ECO:0007669"/>
    <property type="project" value="UniProtKB-SubCell"/>
</dbReference>
<evidence type="ECO:0008006" key="12">
    <source>
        <dbReference type="Google" id="ProtNLM"/>
    </source>
</evidence>
<feature type="transmembrane region" description="Helical" evidence="8">
    <location>
        <begin position="574"/>
        <end position="597"/>
    </location>
</feature>
<feature type="transmembrane region" description="Helical" evidence="8">
    <location>
        <begin position="325"/>
        <end position="345"/>
    </location>
</feature>
<reference evidence="10" key="1">
    <citation type="submission" date="2020-05" db="UniProtKB">
        <authorList>
            <consortium name="EnsemblMetazoa"/>
        </authorList>
    </citation>
    <scope>IDENTIFICATION</scope>
    <source>
        <strain evidence="10">USDA</strain>
    </source>
</reference>
<protein>
    <recommendedName>
        <fullName evidence="12">Ionotropic glutamate receptor C-terminal domain-containing protein</fullName>
    </recommendedName>
</protein>
<proteinExistence type="predicted"/>
<keyword evidence="3 8" id="KW-0812">Transmembrane</keyword>
<evidence type="ECO:0000256" key="4">
    <source>
        <dbReference type="ARBA" id="ARBA00022989"/>
    </source>
</evidence>
<gene>
    <name evidence="10" type="primary">106084161</name>
</gene>
<evidence type="ECO:0000256" key="9">
    <source>
        <dbReference type="SAM" id="SignalP"/>
    </source>
</evidence>
<dbReference type="Proteomes" id="UP000095300">
    <property type="component" value="Unassembled WGS sequence"/>
</dbReference>
<dbReference type="PANTHER" id="PTHR42643:SF41">
    <property type="entry name" value="IONOTROPIC RECEPTOR 20A-RELATED"/>
    <property type="match status" value="1"/>
</dbReference>
<dbReference type="AlphaFoldDB" id="A0A1I8NM87"/>
<dbReference type="VEuPathDB" id="VectorBase:SCAU000247"/>
<evidence type="ECO:0000256" key="7">
    <source>
        <dbReference type="ARBA" id="ARBA00023180"/>
    </source>
</evidence>
<keyword evidence="7" id="KW-0325">Glycoprotein</keyword>
<dbReference type="EnsemblMetazoa" id="SCAU000247-RA">
    <property type="protein sequence ID" value="SCAU000247-PA"/>
    <property type="gene ID" value="SCAU000247"/>
</dbReference>
<evidence type="ECO:0000256" key="5">
    <source>
        <dbReference type="ARBA" id="ARBA00023136"/>
    </source>
</evidence>
<keyword evidence="6" id="KW-0675">Receptor</keyword>
<comment type="subcellular location">
    <subcellularLocation>
        <location evidence="1">Cell membrane</location>
        <topology evidence="1">Multi-pass membrane protein</topology>
    </subcellularLocation>
</comment>
<evidence type="ECO:0000313" key="10">
    <source>
        <dbReference type="EnsemblMetazoa" id="SCAU000247-PA"/>
    </source>
</evidence>
<feature type="signal peptide" evidence="9">
    <location>
        <begin position="1"/>
        <end position="21"/>
    </location>
</feature>
<evidence type="ECO:0000313" key="11">
    <source>
        <dbReference type="Proteomes" id="UP000095300"/>
    </source>
</evidence>
<accession>A0A1I8NM87</accession>
<dbReference type="SUPFAM" id="SSF53850">
    <property type="entry name" value="Periplasmic binding protein-like II"/>
    <property type="match status" value="1"/>
</dbReference>
<evidence type="ECO:0000256" key="1">
    <source>
        <dbReference type="ARBA" id="ARBA00004651"/>
    </source>
</evidence>
<feature type="transmembrane region" description="Helical" evidence="8">
    <location>
        <begin position="497"/>
        <end position="515"/>
    </location>
</feature>
<dbReference type="KEGG" id="scac:106084161"/>